<comment type="catalytic activity">
    <reaction evidence="8">
        <text>tRNA(Gly) + glycine + ATP = glycyl-tRNA(Gly) + AMP + diphosphate</text>
        <dbReference type="Rhea" id="RHEA:16013"/>
        <dbReference type="Rhea" id="RHEA-COMP:9664"/>
        <dbReference type="Rhea" id="RHEA-COMP:9683"/>
        <dbReference type="ChEBI" id="CHEBI:30616"/>
        <dbReference type="ChEBI" id="CHEBI:33019"/>
        <dbReference type="ChEBI" id="CHEBI:57305"/>
        <dbReference type="ChEBI" id="CHEBI:78442"/>
        <dbReference type="ChEBI" id="CHEBI:78522"/>
        <dbReference type="ChEBI" id="CHEBI:456215"/>
        <dbReference type="EC" id="6.1.1.14"/>
    </reaction>
</comment>
<protein>
    <recommendedName>
        <fullName evidence="2">glycine--tRNA ligase</fullName>
        <ecNumber evidence="2">6.1.1.14</ecNumber>
    </recommendedName>
</protein>
<keyword evidence="7" id="KW-0030">Aminoacyl-tRNA synthetase</keyword>
<dbReference type="Pfam" id="PF02092">
    <property type="entry name" value="tRNA_synt_2f"/>
    <property type="match status" value="1"/>
</dbReference>
<dbReference type="GO" id="GO:0006426">
    <property type="term" value="P:glycyl-tRNA aminoacylation"/>
    <property type="evidence" value="ECO:0007669"/>
    <property type="project" value="InterPro"/>
</dbReference>
<name>A0A844EIC7_9LACO</name>
<evidence type="ECO:0000256" key="7">
    <source>
        <dbReference type="ARBA" id="ARBA00023146"/>
    </source>
</evidence>
<evidence type="ECO:0000256" key="8">
    <source>
        <dbReference type="ARBA" id="ARBA00047937"/>
    </source>
</evidence>
<dbReference type="Proteomes" id="UP000491237">
    <property type="component" value="Unassembled WGS sequence"/>
</dbReference>
<comment type="similarity">
    <text evidence="1">Belongs to the class-II aminoacyl-tRNA synthetase family.</text>
</comment>
<evidence type="ECO:0000256" key="5">
    <source>
        <dbReference type="ARBA" id="ARBA00022840"/>
    </source>
</evidence>
<evidence type="ECO:0000256" key="6">
    <source>
        <dbReference type="ARBA" id="ARBA00022917"/>
    </source>
</evidence>
<dbReference type="EMBL" id="WKKY01001103">
    <property type="protein sequence ID" value="MSE22429.1"/>
    <property type="molecule type" value="Genomic_DNA"/>
</dbReference>
<evidence type="ECO:0000256" key="3">
    <source>
        <dbReference type="ARBA" id="ARBA00022598"/>
    </source>
</evidence>
<dbReference type="GO" id="GO:0005524">
    <property type="term" value="F:ATP binding"/>
    <property type="evidence" value="ECO:0007669"/>
    <property type="project" value="UniProtKB-KW"/>
</dbReference>
<dbReference type="PANTHER" id="PTHR30075">
    <property type="entry name" value="GLYCYL-TRNA SYNTHETASE"/>
    <property type="match status" value="1"/>
</dbReference>
<gene>
    <name evidence="9" type="ORF">GKC44_14580</name>
</gene>
<keyword evidence="6" id="KW-0648">Protein biosynthesis</keyword>
<evidence type="ECO:0000256" key="4">
    <source>
        <dbReference type="ARBA" id="ARBA00022741"/>
    </source>
</evidence>
<evidence type="ECO:0000313" key="10">
    <source>
        <dbReference type="Proteomes" id="UP000491237"/>
    </source>
</evidence>
<evidence type="ECO:0000313" key="9">
    <source>
        <dbReference type="EMBL" id="MSE22429.1"/>
    </source>
</evidence>
<keyword evidence="4" id="KW-0547">Nucleotide-binding</keyword>
<dbReference type="GO" id="GO:0004820">
    <property type="term" value="F:glycine-tRNA ligase activity"/>
    <property type="evidence" value="ECO:0007669"/>
    <property type="project" value="UniProtKB-EC"/>
</dbReference>
<dbReference type="AlphaFoldDB" id="A0A844EIC7"/>
<keyword evidence="5" id="KW-0067">ATP-binding</keyword>
<dbReference type="InterPro" id="IPR006194">
    <property type="entry name" value="Gly-tRNA-synth_heterodimer"/>
</dbReference>
<dbReference type="InterPro" id="IPR015944">
    <property type="entry name" value="Gly-tRNA-synth_bsu"/>
</dbReference>
<keyword evidence="3 9" id="KW-0436">Ligase</keyword>
<reference evidence="9 10" key="1">
    <citation type="submission" date="2019-11" db="EMBL/GenBank/DDBJ databases">
        <title>Draft Genome Sequence of Plant Growth-Promoting Rhizosphere-Associated Bacteria.</title>
        <authorList>
            <person name="Vasilyev I.Y."/>
            <person name="Radchenko V."/>
            <person name="Ilnitskaya E.V."/>
        </authorList>
    </citation>
    <scope>NUCLEOTIDE SEQUENCE [LARGE SCALE GENOMIC DNA]</scope>
    <source>
        <strain evidence="9 10">VRA_07sq_f</strain>
    </source>
</reference>
<dbReference type="PANTHER" id="PTHR30075:SF2">
    <property type="entry name" value="GLYCINE--TRNA LIGASE, CHLOROPLASTIC_MITOCHONDRIAL 2"/>
    <property type="match status" value="1"/>
</dbReference>
<evidence type="ECO:0000256" key="1">
    <source>
        <dbReference type="ARBA" id="ARBA00008226"/>
    </source>
</evidence>
<comment type="caution">
    <text evidence="9">The sequence shown here is derived from an EMBL/GenBank/DDBJ whole genome shotgun (WGS) entry which is preliminary data.</text>
</comment>
<sequence length="150" mass="17078">RGQGATPDDITFKDVKGTEYVFVEKHIAGKSVKEILPGMKDVVVAMNFPTMMKWGSYSFEYVRPIKWLVALLDDEVIPFSILDVDTDRITSGHRFLGKDVSLANADEYEEKLTEQFVIADAAKRKELITKQIKKIAEDNNWQINLDPDLL</sequence>
<dbReference type="GO" id="GO:0005829">
    <property type="term" value="C:cytosol"/>
    <property type="evidence" value="ECO:0007669"/>
    <property type="project" value="TreeGrafter"/>
</dbReference>
<feature type="non-terminal residue" evidence="9">
    <location>
        <position position="1"/>
    </location>
</feature>
<proteinExistence type="inferred from homology"/>
<accession>A0A844EIC7</accession>
<evidence type="ECO:0000256" key="2">
    <source>
        <dbReference type="ARBA" id="ARBA00012829"/>
    </source>
</evidence>
<organism evidence="9 10">
    <name type="scientific">Lentilactobacillus parabuchneri</name>
    <dbReference type="NCBI Taxonomy" id="152331"/>
    <lineage>
        <taxon>Bacteria</taxon>
        <taxon>Bacillati</taxon>
        <taxon>Bacillota</taxon>
        <taxon>Bacilli</taxon>
        <taxon>Lactobacillales</taxon>
        <taxon>Lactobacillaceae</taxon>
        <taxon>Lentilactobacillus</taxon>
    </lineage>
</organism>
<dbReference type="EC" id="6.1.1.14" evidence="2"/>
<feature type="non-terminal residue" evidence="9">
    <location>
        <position position="150"/>
    </location>
</feature>